<dbReference type="GO" id="GO:0005524">
    <property type="term" value="F:ATP binding"/>
    <property type="evidence" value="ECO:0007669"/>
    <property type="project" value="UniProtKB-KW"/>
</dbReference>
<evidence type="ECO:0000256" key="10">
    <source>
        <dbReference type="ARBA" id="ARBA00029774"/>
    </source>
</evidence>
<evidence type="ECO:0000256" key="7">
    <source>
        <dbReference type="ARBA" id="ARBA00022695"/>
    </source>
</evidence>
<evidence type="ECO:0000313" key="14">
    <source>
        <dbReference type="Proteomes" id="UP000178771"/>
    </source>
</evidence>
<evidence type="ECO:0000259" key="12">
    <source>
        <dbReference type="PROSITE" id="PS51163"/>
    </source>
</evidence>
<dbReference type="GO" id="GO:0008033">
    <property type="term" value="P:tRNA processing"/>
    <property type="evidence" value="ECO:0007669"/>
    <property type="project" value="UniProtKB-KW"/>
</dbReference>
<name>A0A1F4V3V9_UNCKA</name>
<evidence type="ECO:0000256" key="3">
    <source>
        <dbReference type="ARBA" id="ARBA00012584"/>
    </source>
</evidence>
<dbReference type="STRING" id="1802624.A2982_03975"/>
<evidence type="ECO:0000256" key="8">
    <source>
        <dbReference type="ARBA" id="ARBA00022741"/>
    </source>
</evidence>
<dbReference type="GO" id="GO:0061710">
    <property type="term" value="F:L-threonylcarbamoyladenylate synthase"/>
    <property type="evidence" value="ECO:0007669"/>
    <property type="project" value="UniProtKB-EC"/>
</dbReference>
<evidence type="ECO:0000256" key="2">
    <source>
        <dbReference type="ARBA" id="ARBA00007663"/>
    </source>
</evidence>
<gene>
    <name evidence="13" type="ORF">A2982_03975</name>
</gene>
<evidence type="ECO:0000256" key="6">
    <source>
        <dbReference type="ARBA" id="ARBA00022694"/>
    </source>
</evidence>
<dbReference type="PANTHER" id="PTHR17490">
    <property type="entry name" value="SUA5"/>
    <property type="match status" value="1"/>
</dbReference>
<sequence>MDMEIIKIDLDNIDLNVILKAGNFIKDEKIVVFPSDTSYGIAGDTANNQVLNKIYEIKNRPADKYISYIFKDVEQIEKYANVSSEQRDILSKNLPRSFTIVLENRNVILPDQKTIGVRIPDYKFTKLLSSCLDIPYTSTSANISGMPSCYKIEDFLKQIENQTALPDLIIDAGELPNNKPSTVVNIVDTKNILVKRKGSAVLRV</sequence>
<dbReference type="GO" id="GO:0003725">
    <property type="term" value="F:double-stranded RNA binding"/>
    <property type="evidence" value="ECO:0007669"/>
    <property type="project" value="InterPro"/>
</dbReference>
<evidence type="ECO:0000313" key="13">
    <source>
        <dbReference type="EMBL" id="OGC51856.1"/>
    </source>
</evidence>
<comment type="catalytic activity">
    <reaction evidence="11">
        <text>L-threonine + hydrogencarbonate + ATP = L-threonylcarbamoyladenylate + diphosphate + H2O</text>
        <dbReference type="Rhea" id="RHEA:36407"/>
        <dbReference type="ChEBI" id="CHEBI:15377"/>
        <dbReference type="ChEBI" id="CHEBI:17544"/>
        <dbReference type="ChEBI" id="CHEBI:30616"/>
        <dbReference type="ChEBI" id="CHEBI:33019"/>
        <dbReference type="ChEBI" id="CHEBI:57926"/>
        <dbReference type="ChEBI" id="CHEBI:73682"/>
        <dbReference type="EC" id="2.7.7.87"/>
    </reaction>
</comment>
<keyword evidence="4" id="KW-0963">Cytoplasm</keyword>
<accession>A0A1F4V3V9</accession>
<evidence type="ECO:0000256" key="4">
    <source>
        <dbReference type="ARBA" id="ARBA00022490"/>
    </source>
</evidence>
<keyword evidence="8" id="KW-0547">Nucleotide-binding</keyword>
<dbReference type="NCBIfam" id="TIGR00057">
    <property type="entry name" value="L-threonylcarbamoyladenylate synthase"/>
    <property type="match status" value="1"/>
</dbReference>
<dbReference type="InterPro" id="IPR017945">
    <property type="entry name" value="DHBP_synth_RibB-like_a/b_dom"/>
</dbReference>
<keyword evidence="5" id="KW-0808">Transferase</keyword>
<dbReference type="InterPro" id="IPR050156">
    <property type="entry name" value="TC-AMP_synthase_SUA5"/>
</dbReference>
<evidence type="ECO:0000256" key="5">
    <source>
        <dbReference type="ARBA" id="ARBA00022679"/>
    </source>
</evidence>
<dbReference type="GO" id="GO:0006450">
    <property type="term" value="P:regulation of translational fidelity"/>
    <property type="evidence" value="ECO:0007669"/>
    <property type="project" value="TreeGrafter"/>
</dbReference>
<evidence type="ECO:0000256" key="11">
    <source>
        <dbReference type="ARBA" id="ARBA00048366"/>
    </source>
</evidence>
<organism evidence="13 14">
    <name type="scientific">candidate division WWE3 bacterium RIFCSPLOWO2_01_FULL_39_13</name>
    <dbReference type="NCBI Taxonomy" id="1802624"/>
    <lineage>
        <taxon>Bacteria</taxon>
        <taxon>Katanobacteria</taxon>
    </lineage>
</organism>
<dbReference type="Proteomes" id="UP000178771">
    <property type="component" value="Unassembled WGS sequence"/>
</dbReference>
<evidence type="ECO:0000256" key="1">
    <source>
        <dbReference type="ARBA" id="ARBA00004496"/>
    </source>
</evidence>
<dbReference type="AlphaFoldDB" id="A0A1F4V3V9"/>
<comment type="subcellular location">
    <subcellularLocation>
        <location evidence="1">Cytoplasm</location>
    </subcellularLocation>
</comment>
<evidence type="ECO:0000256" key="9">
    <source>
        <dbReference type="ARBA" id="ARBA00022840"/>
    </source>
</evidence>
<dbReference type="PANTHER" id="PTHR17490:SF16">
    <property type="entry name" value="THREONYLCARBAMOYL-AMP SYNTHASE"/>
    <property type="match status" value="1"/>
</dbReference>
<dbReference type="EC" id="2.7.7.87" evidence="3"/>
<keyword evidence="7" id="KW-0548">Nucleotidyltransferase</keyword>
<comment type="similarity">
    <text evidence="2">Belongs to the SUA5 family.</text>
</comment>
<dbReference type="Gene3D" id="3.90.870.10">
    <property type="entry name" value="DHBP synthase"/>
    <property type="match status" value="1"/>
</dbReference>
<feature type="domain" description="YrdC-like" evidence="12">
    <location>
        <begin position="15"/>
        <end position="200"/>
    </location>
</feature>
<dbReference type="Pfam" id="PF01300">
    <property type="entry name" value="Sua5_yciO_yrdC"/>
    <property type="match status" value="1"/>
</dbReference>
<dbReference type="SUPFAM" id="SSF55821">
    <property type="entry name" value="YrdC/RibB"/>
    <property type="match status" value="1"/>
</dbReference>
<keyword evidence="6" id="KW-0819">tRNA processing</keyword>
<dbReference type="GO" id="GO:0000049">
    <property type="term" value="F:tRNA binding"/>
    <property type="evidence" value="ECO:0007669"/>
    <property type="project" value="TreeGrafter"/>
</dbReference>
<reference evidence="13 14" key="1">
    <citation type="journal article" date="2016" name="Nat. Commun.">
        <title>Thousands of microbial genomes shed light on interconnected biogeochemical processes in an aquifer system.</title>
        <authorList>
            <person name="Anantharaman K."/>
            <person name="Brown C.T."/>
            <person name="Hug L.A."/>
            <person name="Sharon I."/>
            <person name="Castelle C.J."/>
            <person name="Probst A.J."/>
            <person name="Thomas B.C."/>
            <person name="Singh A."/>
            <person name="Wilkins M.J."/>
            <person name="Karaoz U."/>
            <person name="Brodie E.L."/>
            <person name="Williams K.H."/>
            <person name="Hubbard S.S."/>
            <person name="Banfield J.F."/>
        </authorList>
    </citation>
    <scope>NUCLEOTIDE SEQUENCE [LARGE SCALE GENOMIC DNA]</scope>
</reference>
<comment type="caution">
    <text evidence="13">The sequence shown here is derived from an EMBL/GenBank/DDBJ whole genome shotgun (WGS) entry which is preliminary data.</text>
</comment>
<dbReference type="PROSITE" id="PS51163">
    <property type="entry name" value="YRDC"/>
    <property type="match status" value="1"/>
</dbReference>
<dbReference type="EMBL" id="MEVH01000012">
    <property type="protein sequence ID" value="OGC51856.1"/>
    <property type="molecule type" value="Genomic_DNA"/>
</dbReference>
<proteinExistence type="inferred from homology"/>
<keyword evidence="9" id="KW-0067">ATP-binding</keyword>
<dbReference type="InterPro" id="IPR006070">
    <property type="entry name" value="Sua5-like_dom"/>
</dbReference>
<protein>
    <recommendedName>
        <fullName evidence="10">L-threonylcarbamoyladenylate synthase</fullName>
        <ecNumber evidence="3">2.7.7.87</ecNumber>
    </recommendedName>
    <alternativeName>
        <fullName evidence="10">L-threonylcarbamoyladenylate synthase</fullName>
    </alternativeName>
</protein>
<dbReference type="GO" id="GO:0005737">
    <property type="term" value="C:cytoplasm"/>
    <property type="evidence" value="ECO:0007669"/>
    <property type="project" value="UniProtKB-SubCell"/>
</dbReference>